<comment type="caution">
    <text evidence="2">The sequence shown here is derived from an EMBL/GenBank/DDBJ whole genome shotgun (WGS) entry which is preliminary data.</text>
</comment>
<accession>A0A839RST9</accession>
<gene>
    <name evidence="2" type="ORF">FHU29_003452</name>
</gene>
<evidence type="ECO:0000313" key="3">
    <source>
        <dbReference type="Proteomes" id="UP000567922"/>
    </source>
</evidence>
<dbReference type="Proteomes" id="UP000567922">
    <property type="component" value="Unassembled WGS sequence"/>
</dbReference>
<dbReference type="EMBL" id="JACHWS010000003">
    <property type="protein sequence ID" value="MBB3038983.1"/>
    <property type="molecule type" value="Genomic_DNA"/>
</dbReference>
<reference evidence="2 3" key="1">
    <citation type="submission" date="2020-08" db="EMBL/GenBank/DDBJ databases">
        <title>Sequencing the genomes of 1000 actinobacteria strains.</title>
        <authorList>
            <person name="Klenk H.-P."/>
        </authorList>
    </citation>
    <scope>NUCLEOTIDE SEQUENCE [LARGE SCALE GENOMIC DNA]</scope>
    <source>
        <strain evidence="2 3">DSM 45258</strain>
    </source>
</reference>
<organism evidence="2 3">
    <name type="scientific">Hoyosella altamirensis</name>
    <dbReference type="NCBI Taxonomy" id="616997"/>
    <lineage>
        <taxon>Bacteria</taxon>
        <taxon>Bacillati</taxon>
        <taxon>Actinomycetota</taxon>
        <taxon>Actinomycetes</taxon>
        <taxon>Mycobacteriales</taxon>
        <taxon>Hoyosellaceae</taxon>
        <taxon>Hoyosella</taxon>
    </lineage>
</organism>
<sequence length="56" mass="6547">MPNEKLHRCTDPSCCWRWREHTPPERRRCPIHDPHPTPPAYVSRTDRANQALGGES</sequence>
<name>A0A839RST9_9ACTN</name>
<evidence type="ECO:0000313" key="2">
    <source>
        <dbReference type="EMBL" id="MBB3038983.1"/>
    </source>
</evidence>
<proteinExistence type="predicted"/>
<evidence type="ECO:0000256" key="1">
    <source>
        <dbReference type="SAM" id="MobiDB-lite"/>
    </source>
</evidence>
<feature type="region of interest" description="Disordered" evidence="1">
    <location>
        <begin position="24"/>
        <end position="56"/>
    </location>
</feature>
<protein>
    <submittedName>
        <fullName evidence="2">Uncharacterized protein</fullName>
    </submittedName>
</protein>
<dbReference type="AlphaFoldDB" id="A0A839RST9"/>
<feature type="compositionally biased region" description="Basic and acidic residues" evidence="1">
    <location>
        <begin position="24"/>
        <end position="35"/>
    </location>
</feature>
<keyword evidence="3" id="KW-1185">Reference proteome</keyword>